<dbReference type="Pfam" id="PF00672">
    <property type="entry name" value="HAMP"/>
    <property type="match status" value="1"/>
</dbReference>
<evidence type="ECO:0000256" key="8">
    <source>
        <dbReference type="SAM" id="Phobius"/>
    </source>
</evidence>
<feature type="domain" description="HAMP" evidence="10">
    <location>
        <begin position="232"/>
        <end position="284"/>
    </location>
</feature>
<dbReference type="STRING" id="796620.VIBC2010_14059"/>
<dbReference type="InterPro" id="IPR004089">
    <property type="entry name" value="MCPsignal_dom"/>
</dbReference>
<proteinExistence type="inferred from homology"/>
<dbReference type="SMART" id="SM00283">
    <property type="entry name" value="MA"/>
    <property type="match status" value="1"/>
</dbReference>
<dbReference type="eggNOG" id="COG0840">
    <property type="taxonomic scope" value="Bacteria"/>
</dbReference>
<dbReference type="Gene3D" id="1.10.287.950">
    <property type="entry name" value="Methyl-accepting chemotaxis protein"/>
    <property type="match status" value="1"/>
</dbReference>
<feature type="domain" description="Methyl-accepting transducer" evidence="9">
    <location>
        <begin position="289"/>
        <end position="525"/>
    </location>
</feature>
<dbReference type="CDD" id="cd06225">
    <property type="entry name" value="HAMP"/>
    <property type="match status" value="1"/>
</dbReference>
<evidence type="ECO:0000256" key="1">
    <source>
        <dbReference type="ARBA" id="ARBA00004141"/>
    </source>
</evidence>
<comment type="subcellular location">
    <subcellularLocation>
        <location evidence="1">Membrane</location>
        <topology evidence="1">Multi-pass membrane protein</topology>
    </subcellularLocation>
</comment>
<evidence type="ECO:0000313" key="11">
    <source>
        <dbReference type="EMBL" id="EFP95809.1"/>
    </source>
</evidence>
<evidence type="ECO:0000256" key="2">
    <source>
        <dbReference type="ARBA" id="ARBA00022692"/>
    </source>
</evidence>
<reference evidence="11 12" key="1">
    <citation type="journal article" date="2012" name="Int. J. Syst. Evol. Microbiol.">
        <title>Vibrio caribbeanicus sp. nov., isolated from the marine sponge Scleritoderma cyanea.</title>
        <authorList>
            <person name="Hoffmann M."/>
            <person name="Monday S.R."/>
            <person name="Allard M.W."/>
            <person name="Strain E.A."/>
            <person name="Whittaker P."/>
            <person name="Naum M."/>
            <person name="McCarthy P.J."/>
            <person name="Lopez J.V."/>
            <person name="Fischer M."/>
            <person name="Brown E.W."/>
        </authorList>
    </citation>
    <scope>NUCLEOTIDE SEQUENCE [LARGE SCALE GENOMIC DNA]</scope>
    <source>
        <strain evidence="11 12">ATCC BAA-2122</strain>
    </source>
</reference>
<keyword evidence="12" id="KW-1185">Reference proteome</keyword>
<sequence length="561" mass="61191">MLSRLMIAQKILLLGVSQLILMFILGGYAISKMDKIGMALIDIAEEDIPLTKMLTKVTEHQLEQAILFERSMIIAMRVRQGIESKQNFEKAKNLVHDLTVSTEQEIIQVEQFIEQALPLLNSEKAKVKFENLLISLKKVETSYSTLTEEVDGILAYGSEGDIESMLKYSRQVEQHEDELDQALIKILDDIQDFTLQTALAAEKEEISALQTMIVIATCAFIIGLAMCISITHSINRPLKEFIQRLDQVSKADLTTRMGTFSSPEFATLSHNFNAFVASLQDMMRSVTDVGHSVANETENMSKRAKKVEALTDGQRQETNQVATAMTEMTDTAGDISNNANQAANSAKMADDNAKEAQSIVNAAAQSVEALADEVSQAGNVISRLEGDVKNISSSLEVIQDIAEQTNLLALNAAIEAARAGEQGRGFAVVADEVRKLASRTQESTGEIHEMIEQLKAASDDAVKAMASSQERGATTVEEANAAAKALIQIQESIGNIMDMNALIAKATEEQNQVGQDISKRITIISDQSSQSASLSNENQQGGLELNKKASLLSSLVSKFRV</sequence>
<comment type="caution">
    <text evidence="11">The sequence shown here is derived from an EMBL/GenBank/DDBJ whole genome shotgun (WGS) entry which is preliminary data.</text>
</comment>
<evidence type="ECO:0000256" key="6">
    <source>
        <dbReference type="ARBA" id="ARBA00029447"/>
    </source>
</evidence>
<dbReference type="SUPFAM" id="SSF58104">
    <property type="entry name" value="Methyl-accepting chemotaxis protein (MCP) signaling domain"/>
    <property type="match status" value="1"/>
</dbReference>
<keyword evidence="4 8" id="KW-0472">Membrane</keyword>
<comment type="similarity">
    <text evidence="6">Belongs to the methyl-accepting chemotaxis (MCP) protein family.</text>
</comment>
<dbReference type="GO" id="GO:0006935">
    <property type="term" value="P:chemotaxis"/>
    <property type="evidence" value="ECO:0007669"/>
    <property type="project" value="UniProtKB-ARBA"/>
</dbReference>
<keyword evidence="3 8" id="KW-1133">Transmembrane helix</keyword>
<dbReference type="GO" id="GO:0007165">
    <property type="term" value="P:signal transduction"/>
    <property type="evidence" value="ECO:0007669"/>
    <property type="project" value="UniProtKB-KW"/>
</dbReference>
<evidence type="ECO:0000259" key="10">
    <source>
        <dbReference type="PROSITE" id="PS50885"/>
    </source>
</evidence>
<dbReference type="PANTHER" id="PTHR32089:SF119">
    <property type="entry name" value="METHYL-ACCEPTING CHEMOTAXIS PROTEIN CTPL"/>
    <property type="match status" value="1"/>
</dbReference>
<dbReference type="InterPro" id="IPR003660">
    <property type="entry name" value="HAMP_dom"/>
</dbReference>
<dbReference type="PROSITE" id="PS50111">
    <property type="entry name" value="CHEMOTAXIS_TRANSDUC_2"/>
    <property type="match status" value="1"/>
</dbReference>
<keyword evidence="5 7" id="KW-0807">Transducer</keyword>
<dbReference type="AlphaFoldDB" id="E3BM97"/>
<feature type="transmembrane region" description="Helical" evidence="8">
    <location>
        <begin position="12"/>
        <end position="30"/>
    </location>
</feature>
<evidence type="ECO:0000256" key="3">
    <source>
        <dbReference type="ARBA" id="ARBA00022989"/>
    </source>
</evidence>
<evidence type="ECO:0000256" key="4">
    <source>
        <dbReference type="ARBA" id="ARBA00023136"/>
    </source>
</evidence>
<dbReference type="PANTHER" id="PTHR32089">
    <property type="entry name" value="METHYL-ACCEPTING CHEMOTAXIS PROTEIN MCPB"/>
    <property type="match status" value="1"/>
</dbReference>
<gene>
    <name evidence="11" type="ORF">VIBC2010_14059</name>
</gene>
<keyword evidence="2 8" id="KW-0812">Transmembrane</keyword>
<evidence type="ECO:0000313" key="12">
    <source>
        <dbReference type="Proteomes" id="UP000002943"/>
    </source>
</evidence>
<dbReference type="SMART" id="SM00304">
    <property type="entry name" value="HAMP"/>
    <property type="match status" value="1"/>
</dbReference>
<dbReference type="GO" id="GO:0016020">
    <property type="term" value="C:membrane"/>
    <property type="evidence" value="ECO:0007669"/>
    <property type="project" value="UniProtKB-SubCell"/>
</dbReference>
<evidence type="ECO:0000256" key="5">
    <source>
        <dbReference type="ARBA" id="ARBA00023224"/>
    </source>
</evidence>
<evidence type="ECO:0000259" key="9">
    <source>
        <dbReference type="PROSITE" id="PS50111"/>
    </source>
</evidence>
<dbReference type="RefSeq" id="WP_009602214.1">
    <property type="nucleotide sequence ID" value="NZ_AEIU01000086.1"/>
</dbReference>
<dbReference type="Pfam" id="PF00015">
    <property type="entry name" value="MCPsignal"/>
    <property type="match status" value="1"/>
</dbReference>
<dbReference type="Proteomes" id="UP000002943">
    <property type="component" value="Unassembled WGS sequence"/>
</dbReference>
<dbReference type="FunFam" id="1.10.287.950:FF:000001">
    <property type="entry name" value="Methyl-accepting chemotaxis sensory transducer"/>
    <property type="match status" value="1"/>
</dbReference>
<evidence type="ECO:0000256" key="7">
    <source>
        <dbReference type="PROSITE-ProRule" id="PRU00284"/>
    </source>
</evidence>
<dbReference type="EMBL" id="AEIU01000086">
    <property type="protein sequence ID" value="EFP95809.1"/>
    <property type="molecule type" value="Genomic_DNA"/>
</dbReference>
<protein>
    <submittedName>
        <fullName evidence="11">Methyl-accepting chemotaxis protein</fullName>
    </submittedName>
</protein>
<accession>E3BM97</accession>
<organism evidence="11 12">
    <name type="scientific">Vibrio caribbeanicus ATCC BAA-2122</name>
    <dbReference type="NCBI Taxonomy" id="796620"/>
    <lineage>
        <taxon>Bacteria</taxon>
        <taxon>Pseudomonadati</taxon>
        <taxon>Pseudomonadota</taxon>
        <taxon>Gammaproteobacteria</taxon>
        <taxon>Vibrionales</taxon>
        <taxon>Vibrionaceae</taxon>
        <taxon>Vibrio</taxon>
    </lineage>
</organism>
<name>E3BM97_9VIBR</name>
<dbReference type="PROSITE" id="PS50885">
    <property type="entry name" value="HAMP"/>
    <property type="match status" value="1"/>
</dbReference>